<dbReference type="PROSITE" id="PS50931">
    <property type="entry name" value="HTH_LYSR"/>
    <property type="match status" value="1"/>
</dbReference>
<dbReference type="InterPro" id="IPR000847">
    <property type="entry name" value="LysR_HTH_N"/>
</dbReference>
<evidence type="ECO:0000256" key="4">
    <source>
        <dbReference type="ARBA" id="ARBA00023163"/>
    </source>
</evidence>
<evidence type="ECO:0000313" key="6">
    <source>
        <dbReference type="EMBL" id="PJJ44936.1"/>
    </source>
</evidence>
<dbReference type="InterPro" id="IPR036388">
    <property type="entry name" value="WH-like_DNA-bd_sf"/>
</dbReference>
<dbReference type="EMBL" id="PGEY01000001">
    <property type="protein sequence ID" value="PJJ44936.1"/>
    <property type="molecule type" value="Genomic_DNA"/>
</dbReference>
<evidence type="ECO:0000259" key="5">
    <source>
        <dbReference type="PROSITE" id="PS50931"/>
    </source>
</evidence>
<proteinExistence type="inferred from homology"/>
<comment type="similarity">
    <text evidence="1">Belongs to the LysR transcriptional regulatory family.</text>
</comment>
<keyword evidence="7" id="KW-1185">Reference proteome</keyword>
<comment type="caution">
    <text evidence="6">The sequence shown here is derived from an EMBL/GenBank/DDBJ whole genome shotgun (WGS) entry which is preliminary data.</text>
</comment>
<dbReference type="Pfam" id="PF03466">
    <property type="entry name" value="LysR_substrate"/>
    <property type="match status" value="1"/>
</dbReference>
<evidence type="ECO:0000313" key="7">
    <source>
        <dbReference type="Proteomes" id="UP000229263"/>
    </source>
</evidence>
<evidence type="ECO:0000256" key="2">
    <source>
        <dbReference type="ARBA" id="ARBA00023015"/>
    </source>
</evidence>
<keyword evidence="2" id="KW-0805">Transcription regulation</keyword>
<dbReference type="InterPro" id="IPR036390">
    <property type="entry name" value="WH_DNA-bd_sf"/>
</dbReference>
<keyword evidence="3" id="KW-0238">DNA-binding</keyword>
<dbReference type="Gene3D" id="3.40.190.10">
    <property type="entry name" value="Periplasmic binding protein-like II"/>
    <property type="match status" value="2"/>
</dbReference>
<dbReference type="PANTHER" id="PTHR30126">
    <property type="entry name" value="HTH-TYPE TRANSCRIPTIONAL REGULATOR"/>
    <property type="match status" value="1"/>
</dbReference>
<accession>A0ABX4MZB9</accession>
<dbReference type="Gene3D" id="1.10.10.10">
    <property type="entry name" value="Winged helix-like DNA-binding domain superfamily/Winged helix DNA-binding domain"/>
    <property type="match status" value="1"/>
</dbReference>
<sequence>MESDSSSSKSLSHWLQISSLELLVGIADHGSLSAGAREAGMAQPNASRALKALERRLGYSLVTRKTTGSTLTAEGVLTVQWAREALASLEALAAGARSLADAGGSELQFGASMTVAEYLAPQWIGRLHQVLPQITPRMRIMNSQDVIRAVQQGEVGLGFVETPHIPLGLKSEPVFRDEMLIVVAPGHEWTKRDQPLTLHELQSTALIEREEGSGTRAFLDYVAHAQRPKPVAEFNSNATICQCAAGGMGPAVLSQLAVESQLADVTLVEIAFDGPALLRELHAIWPAVQVLGRTEQTLLQIAADHESHSA</sequence>
<organism evidence="6 7">
    <name type="scientific">Glutamicibacter mysorens</name>
    <dbReference type="NCBI Taxonomy" id="257984"/>
    <lineage>
        <taxon>Bacteria</taxon>
        <taxon>Bacillati</taxon>
        <taxon>Actinomycetota</taxon>
        <taxon>Actinomycetes</taxon>
        <taxon>Micrococcales</taxon>
        <taxon>Micrococcaceae</taxon>
        <taxon>Glutamicibacter</taxon>
    </lineage>
</organism>
<dbReference type="Pfam" id="PF00126">
    <property type="entry name" value="HTH_1"/>
    <property type="match status" value="1"/>
</dbReference>
<name>A0ABX4MZB9_9MICC</name>
<dbReference type="SUPFAM" id="SSF53850">
    <property type="entry name" value="Periplasmic binding protein-like II"/>
    <property type="match status" value="1"/>
</dbReference>
<dbReference type="PANTHER" id="PTHR30126:SF39">
    <property type="entry name" value="HTH-TYPE TRANSCRIPTIONAL REGULATOR CYSL"/>
    <property type="match status" value="1"/>
</dbReference>
<evidence type="ECO:0000256" key="3">
    <source>
        <dbReference type="ARBA" id="ARBA00023125"/>
    </source>
</evidence>
<gene>
    <name evidence="6" type="ORF">ATK23_2183</name>
</gene>
<dbReference type="InterPro" id="IPR005119">
    <property type="entry name" value="LysR_subst-bd"/>
</dbReference>
<feature type="domain" description="HTH lysR-type" evidence="5">
    <location>
        <begin position="15"/>
        <end position="72"/>
    </location>
</feature>
<dbReference type="Proteomes" id="UP000229263">
    <property type="component" value="Unassembled WGS sequence"/>
</dbReference>
<dbReference type="SUPFAM" id="SSF46785">
    <property type="entry name" value="Winged helix' DNA-binding domain"/>
    <property type="match status" value="1"/>
</dbReference>
<keyword evidence="4" id="KW-0804">Transcription</keyword>
<dbReference type="RefSeq" id="WP_066141736.1">
    <property type="nucleotide sequence ID" value="NZ_PGEY01000001.1"/>
</dbReference>
<evidence type="ECO:0000256" key="1">
    <source>
        <dbReference type="ARBA" id="ARBA00009437"/>
    </source>
</evidence>
<protein>
    <submittedName>
        <fullName evidence="6">Molybdate transport repressor ModE-like protein</fullName>
    </submittedName>
</protein>
<reference evidence="6 7" key="1">
    <citation type="submission" date="2017-11" db="EMBL/GenBank/DDBJ databases">
        <title>Sequencing the genomes of 1000 actinobacteria strains.</title>
        <authorList>
            <person name="Klenk H.-P."/>
        </authorList>
    </citation>
    <scope>NUCLEOTIDE SEQUENCE [LARGE SCALE GENOMIC DNA]</scope>
    <source>
        <strain evidence="6 7">DSM 12798</strain>
    </source>
</reference>